<comment type="caution">
    <text evidence="2">The sequence shown here is derived from an EMBL/GenBank/DDBJ whole genome shotgun (WGS) entry which is preliminary data.</text>
</comment>
<dbReference type="OrthoDB" id="6451204at2759"/>
<keyword evidence="1" id="KW-0472">Membrane</keyword>
<dbReference type="AlphaFoldDB" id="A0A8X6YUH9"/>
<sequence length="357" mass="41484">MAFLSKGKKIDLYNLASELRVSVTLEDKIIDLREKITSCTFFQDNEQFVKEMLDNIIDERKSLEVEALKKIEREDKCLADQRAFELEKLKLQAQNPPASVGDSPQMDSSPMRLDLKTVLPTFISDKDDISLFLTMFERQMKLLNVPADFWVSHLIGILPSDIGRLIAREPEEMYKNYAYICNILLQRFKLTADRFRVLFCRHQKQDHSTWKDFFFELRTFFEGWLSELEIESFETLKDLIITDQIKKGGPPDCKNHFLDTWEKLNDPVLLAEKLDSYENVKPSSLKSTKLPKPQELNTRFSRNTGNPQFRKSHSELKRMFRVTTTVLLLILATCQHGIPTLVAIHLFLAMVVATLDL</sequence>
<evidence type="ECO:0000256" key="1">
    <source>
        <dbReference type="SAM" id="Phobius"/>
    </source>
</evidence>
<dbReference type="Proteomes" id="UP000886998">
    <property type="component" value="Unassembled WGS sequence"/>
</dbReference>
<dbReference type="PANTHER" id="PTHR46888:SF1">
    <property type="entry name" value="RIBONUCLEASE H"/>
    <property type="match status" value="1"/>
</dbReference>
<gene>
    <name evidence="2" type="primary">POL_94</name>
    <name evidence="2" type="ORF">TNIN_85631</name>
</gene>
<dbReference type="PANTHER" id="PTHR46888">
    <property type="entry name" value="ZINC KNUCKLE DOMAINCONTAINING PROTEIN-RELATED"/>
    <property type="match status" value="1"/>
</dbReference>
<keyword evidence="3" id="KW-1185">Reference proteome</keyword>
<keyword evidence="1" id="KW-1133">Transmembrane helix</keyword>
<dbReference type="EMBL" id="BMAV01022394">
    <property type="protein sequence ID" value="GFY77281.1"/>
    <property type="molecule type" value="Genomic_DNA"/>
</dbReference>
<accession>A0A8X6YUH9</accession>
<reference evidence="2" key="1">
    <citation type="submission" date="2020-08" db="EMBL/GenBank/DDBJ databases">
        <title>Multicomponent nature underlies the extraordinary mechanical properties of spider dragline silk.</title>
        <authorList>
            <person name="Kono N."/>
            <person name="Nakamura H."/>
            <person name="Mori M."/>
            <person name="Yoshida Y."/>
            <person name="Ohtoshi R."/>
            <person name="Malay A.D."/>
            <person name="Moran D.A.P."/>
            <person name="Tomita M."/>
            <person name="Numata K."/>
            <person name="Arakawa K."/>
        </authorList>
    </citation>
    <scope>NUCLEOTIDE SEQUENCE</scope>
</reference>
<dbReference type="SUPFAM" id="SSF47353">
    <property type="entry name" value="Retrovirus capsid dimerization domain-like"/>
    <property type="match status" value="1"/>
</dbReference>
<organism evidence="2 3">
    <name type="scientific">Trichonephila inaurata madagascariensis</name>
    <dbReference type="NCBI Taxonomy" id="2747483"/>
    <lineage>
        <taxon>Eukaryota</taxon>
        <taxon>Metazoa</taxon>
        <taxon>Ecdysozoa</taxon>
        <taxon>Arthropoda</taxon>
        <taxon>Chelicerata</taxon>
        <taxon>Arachnida</taxon>
        <taxon>Araneae</taxon>
        <taxon>Araneomorphae</taxon>
        <taxon>Entelegynae</taxon>
        <taxon>Araneoidea</taxon>
        <taxon>Nephilidae</taxon>
        <taxon>Trichonephila</taxon>
        <taxon>Trichonephila inaurata</taxon>
    </lineage>
</organism>
<evidence type="ECO:0000313" key="3">
    <source>
        <dbReference type="Proteomes" id="UP000886998"/>
    </source>
</evidence>
<protein>
    <submittedName>
        <fullName evidence="2">Retrovirus-related Pol polyprotein from transposon 412</fullName>
    </submittedName>
</protein>
<evidence type="ECO:0000313" key="2">
    <source>
        <dbReference type="EMBL" id="GFY77281.1"/>
    </source>
</evidence>
<name>A0A8X6YUH9_9ARAC</name>
<feature type="transmembrane region" description="Helical" evidence="1">
    <location>
        <begin position="326"/>
        <end position="353"/>
    </location>
</feature>
<proteinExistence type="predicted"/>
<keyword evidence="1" id="KW-0812">Transmembrane</keyword>